<evidence type="ECO:0000313" key="2">
    <source>
        <dbReference type="EMBL" id="EUA29948.1"/>
    </source>
</evidence>
<proteinExistence type="predicted"/>
<gene>
    <name evidence="2" type="ORF">I553_4202</name>
</gene>
<comment type="caution">
    <text evidence="2">The sequence shown here is derived from an EMBL/GenBank/DDBJ whole genome shotgun (WGS) entry which is preliminary data.</text>
</comment>
<sequence length="39" mass="3843">MRNSSAMSVTGTSPTHSRPSSSARAVTGQMAGSNHGAAP</sequence>
<feature type="region of interest" description="Disordered" evidence="1">
    <location>
        <begin position="1"/>
        <end position="39"/>
    </location>
</feature>
<name>X8AG01_MYCXE</name>
<keyword evidence="2" id="KW-0456">Lyase</keyword>
<evidence type="ECO:0000256" key="1">
    <source>
        <dbReference type="SAM" id="MobiDB-lite"/>
    </source>
</evidence>
<protein>
    <submittedName>
        <fullName evidence="2">Diaminopimelate decarboxylase domain protein</fullName>
        <ecNumber evidence="2">4.1.1.20</ecNumber>
    </submittedName>
</protein>
<reference evidence="2" key="1">
    <citation type="submission" date="2014-01" db="EMBL/GenBank/DDBJ databases">
        <authorList>
            <person name="Brown-Elliot B."/>
            <person name="Wallace R."/>
            <person name="Lenaerts A."/>
            <person name="Ordway D."/>
            <person name="DeGroote M.A."/>
            <person name="Parker T."/>
            <person name="Sizemore C."/>
            <person name="Tallon L.J."/>
            <person name="Sadzewicz L.K."/>
            <person name="Sengamalay N."/>
            <person name="Fraser C.M."/>
            <person name="Hine E."/>
            <person name="Shefchek K.A."/>
            <person name="Das S.P."/>
            <person name="Tettelin H."/>
        </authorList>
    </citation>
    <scope>NUCLEOTIDE SEQUENCE [LARGE SCALE GENOMIC DNA]</scope>
    <source>
        <strain evidence="2">4042</strain>
    </source>
</reference>
<organism evidence="2">
    <name type="scientific">Mycobacterium xenopi 4042</name>
    <dbReference type="NCBI Taxonomy" id="1299334"/>
    <lineage>
        <taxon>Bacteria</taxon>
        <taxon>Bacillati</taxon>
        <taxon>Actinomycetota</taxon>
        <taxon>Actinomycetes</taxon>
        <taxon>Mycobacteriales</taxon>
        <taxon>Mycobacteriaceae</taxon>
        <taxon>Mycobacterium</taxon>
    </lineage>
</organism>
<dbReference type="EC" id="4.1.1.20" evidence="2"/>
<accession>X8AG01</accession>
<feature type="compositionally biased region" description="Polar residues" evidence="1">
    <location>
        <begin position="1"/>
        <end position="24"/>
    </location>
</feature>
<dbReference type="EMBL" id="JAOB01000060">
    <property type="protein sequence ID" value="EUA29948.1"/>
    <property type="molecule type" value="Genomic_DNA"/>
</dbReference>
<dbReference type="GO" id="GO:0008836">
    <property type="term" value="F:diaminopimelate decarboxylase activity"/>
    <property type="evidence" value="ECO:0007669"/>
    <property type="project" value="UniProtKB-EC"/>
</dbReference>
<dbReference type="AlphaFoldDB" id="X8AG01"/>